<dbReference type="Pfam" id="PF03924">
    <property type="entry name" value="CHASE"/>
    <property type="match status" value="1"/>
</dbReference>
<dbReference type="InterPro" id="IPR011006">
    <property type="entry name" value="CheY-like_superfamily"/>
</dbReference>
<dbReference type="InterPro" id="IPR042240">
    <property type="entry name" value="CHASE_sf"/>
</dbReference>
<dbReference type="SUPFAM" id="SSF47384">
    <property type="entry name" value="Homodimeric domain of signal transducing histidine kinase"/>
    <property type="match status" value="1"/>
</dbReference>
<keyword evidence="12 15" id="KW-0472">Membrane</keyword>
<evidence type="ECO:0000256" key="2">
    <source>
        <dbReference type="ARBA" id="ARBA00004370"/>
    </source>
</evidence>
<dbReference type="SUPFAM" id="SSF55874">
    <property type="entry name" value="ATPase domain of HSP90 chaperone/DNA topoisomerase II/histidine kinase"/>
    <property type="match status" value="1"/>
</dbReference>
<evidence type="ECO:0000259" key="19">
    <source>
        <dbReference type="PROSITE" id="PS50839"/>
    </source>
</evidence>
<dbReference type="GO" id="GO:0005524">
    <property type="term" value="F:ATP binding"/>
    <property type="evidence" value="ECO:0007669"/>
    <property type="project" value="UniProtKB-KW"/>
</dbReference>
<dbReference type="EC" id="2.7.13.3" evidence="3"/>
<dbReference type="PROSITE" id="PS50113">
    <property type="entry name" value="PAC"/>
    <property type="match status" value="1"/>
</dbReference>
<evidence type="ECO:0000259" key="16">
    <source>
        <dbReference type="PROSITE" id="PS50109"/>
    </source>
</evidence>
<feature type="domain" description="Response regulatory" evidence="17">
    <location>
        <begin position="711"/>
        <end position="826"/>
    </location>
</feature>
<dbReference type="Pfam" id="PF00512">
    <property type="entry name" value="HisKA"/>
    <property type="match status" value="1"/>
</dbReference>
<keyword evidence="9" id="KW-0067">ATP-binding</keyword>
<dbReference type="InterPro" id="IPR035965">
    <property type="entry name" value="PAS-like_dom_sf"/>
</dbReference>
<evidence type="ECO:0000256" key="1">
    <source>
        <dbReference type="ARBA" id="ARBA00000085"/>
    </source>
</evidence>
<evidence type="ECO:0000313" key="21">
    <source>
        <dbReference type="Proteomes" id="UP000183859"/>
    </source>
</evidence>
<dbReference type="GO" id="GO:0016020">
    <property type="term" value="C:membrane"/>
    <property type="evidence" value="ECO:0007669"/>
    <property type="project" value="UniProtKB-SubCell"/>
</dbReference>
<dbReference type="Gene3D" id="3.40.50.2300">
    <property type="match status" value="1"/>
</dbReference>
<dbReference type="CDD" id="cd17546">
    <property type="entry name" value="REC_hyHK_CKI1_RcsC-like"/>
    <property type="match status" value="1"/>
</dbReference>
<dbReference type="GO" id="GO:0000155">
    <property type="term" value="F:phosphorelay sensor kinase activity"/>
    <property type="evidence" value="ECO:0007669"/>
    <property type="project" value="InterPro"/>
</dbReference>
<protein>
    <recommendedName>
        <fullName evidence="3">histidine kinase</fullName>
        <ecNumber evidence="3">2.7.13.3</ecNumber>
    </recommendedName>
</protein>
<sequence length="842" mass="92742">MSFRPKAWVQSLNNRTYLPTLVALVVIVAAGIYAETQNDTIYDQKLRADVQYEAGLIRARIEGNLSANIQLVRGLQAVLSTEPNMSQPRFAELAAQLLGDEANLRNIAAAPDLVIRLMYPIEGNEAAVGLDYRKNAAQSAAALRARDTGELVLAGPVDLLQGGQGMISRFPIFIGPPGNKSFWGILSAVIDVDSVYSQGGLTDPSLMIDVALVGKDGKGAMGEQFYGDPEILQNDPVLMDIVLPVGTWQMAARPRDGWPAHANNKWQLRIAVLLAGAFTLFPTALAGRLSAARRSMIQTLKRRERELEALSRRLEMAVETSKIGIWEIDDTSDSAIWDDRMRELYGDPVSARKVPIDVWRSFLDRKDLDRVVDGFQNALTRATHHAVDFSIELKNGTRKNIRAMGCAFRDDRGHTRMIGVEWDVTRDVQLNNELKRANHQLTQRNTQLTHAKQAAEKADRAKSEFLANMSHEIRTPMNGIIGMSDILAGTNLSDEQDQCIETIRESSVALLKIINDILDLSRLEAGKMEISAIDFNLRKCIDGAVDVLRPKLREKGLAFTQTYTSDLPEQVHGDDGRLRQILVNLLSNAVKFTHSGNIALHVTCDPKNPYHLFIDVVDTGIGISEDQAKHVFERFSQADAATTRHFGGTGLGLTISNILAQRMGGGISLQSTVGDGACFRLEVRLSAAVTKHIAPTELTSDVPRREPGPGLLLLADDNRTNRLLIRKYLAATQLKVIEAENGREAVDMCRDHQPSIILMDMSMPEVDGLSATREIRASDMAQPAIIALTANAFESDRRACLDAGMDRFLQKPIRKPLLFETIASVQAERAAPLNQSKDGTNS</sequence>
<dbReference type="InterPro" id="IPR004358">
    <property type="entry name" value="Sig_transdc_His_kin-like_C"/>
</dbReference>
<dbReference type="AlphaFoldDB" id="A0A1L3I3C3"/>
<gene>
    <name evidence="20" type="ORF">PhaeoP97_01176</name>
</gene>
<dbReference type="InterPro" id="IPR005467">
    <property type="entry name" value="His_kinase_dom"/>
</dbReference>
<proteinExistence type="predicted"/>
<dbReference type="SUPFAM" id="SSF52172">
    <property type="entry name" value="CheY-like"/>
    <property type="match status" value="1"/>
</dbReference>
<dbReference type="Gene3D" id="3.30.450.350">
    <property type="entry name" value="CHASE domain"/>
    <property type="match status" value="1"/>
</dbReference>
<evidence type="ECO:0000256" key="4">
    <source>
        <dbReference type="ARBA" id="ARBA00022553"/>
    </source>
</evidence>
<dbReference type="InterPro" id="IPR003594">
    <property type="entry name" value="HATPase_dom"/>
</dbReference>
<dbReference type="Pfam" id="PF00072">
    <property type="entry name" value="Response_reg"/>
    <property type="match status" value="1"/>
</dbReference>
<evidence type="ECO:0000256" key="7">
    <source>
        <dbReference type="ARBA" id="ARBA00022741"/>
    </source>
</evidence>
<dbReference type="EMBL" id="CP016364">
    <property type="protein sequence ID" value="APG46601.1"/>
    <property type="molecule type" value="Genomic_DNA"/>
</dbReference>
<dbReference type="PROSITE" id="PS50839">
    <property type="entry name" value="CHASE"/>
    <property type="match status" value="1"/>
</dbReference>
<dbReference type="Pfam" id="PF02518">
    <property type="entry name" value="HATPase_c"/>
    <property type="match status" value="1"/>
</dbReference>
<dbReference type="CDD" id="cd16922">
    <property type="entry name" value="HATPase_EvgS-ArcB-TorS-like"/>
    <property type="match status" value="1"/>
</dbReference>
<keyword evidence="14" id="KW-0175">Coiled coil</keyword>
<keyword evidence="11" id="KW-0902">Two-component regulatory system</keyword>
<dbReference type="Gene3D" id="1.10.287.130">
    <property type="match status" value="1"/>
</dbReference>
<feature type="modified residue" description="4-aspartylphosphate" evidence="13">
    <location>
        <position position="760"/>
    </location>
</feature>
<dbReference type="InterPro" id="IPR000700">
    <property type="entry name" value="PAS-assoc_C"/>
</dbReference>
<feature type="domain" description="Histidine kinase" evidence="16">
    <location>
        <begin position="468"/>
        <end position="687"/>
    </location>
</feature>
<dbReference type="FunFam" id="3.30.565.10:FF:000010">
    <property type="entry name" value="Sensor histidine kinase RcsC"/>
    <property type="match status" value="1"/>
</dbReference>
<comment type="subcellular location">
    <subcellularLocation>
        <location evidence="2">Membrane</location>
    </subcellularLocation>
</comment>
<evidence type="ECO:0000256" key="15">
    <source>
        <dbReference type="SAM" id="Phobius"/>
    </source>
</evidence>
<evidence type="ECO:0000256" key="9">
    <source>
        <dbReference type="ARBA" id="ARBA00022840"/>
    </source>
</evidence>
<accession>A0A1L3I3C3</accession>
<keyword evidence="4 13" id="KW-0597">Phosphoprotein</keyword>
<dbReference type="STRING" id="1844006.PhaeoP97_01176"/>
<feature type="domain" description="CHASE" evidence="19">
    <location>
        <begin position="111"/>
        <end position="251"/>
    </location>
</feature>
<evidence type="ECO:0000259" key="17">
    <source>
        <dbReference type="PROSITE" id="PS50110"/>
    </source>
</evidence>
<keyword evidence="10 15" id="KW-1133">Transmembrane helix</keyword>
<evidence type="ECO:0000313" key="20">
    <source>
        <dbReference type="EMBL" id="APG46601.1"/>
    </source>
</evidence>
<keyword evidence="5" id="KW-0808">Transferase</keyword>
<dbReference type="Gene3D" id="3.30.450.20">
    <property type="entry name" value="PAS domain"/>
    <property type="match status" value="1"/>
</dbReference>
<reference evidence="21" key="1">
    <citation type="submission" date="2016-07" db="EMBL/GenBank/DDBJ databases">
        <title>Phaeobacter portensis sp. nov., a tropodithietic acid producing bacterium isolated from a German harbor.</title>
        <authorList>
            <person name="Freese H.M."/>
            <person name="Bunk B."/>
            <person name="Breider S."/>
            <person name="Brinkhoff T."/>
        </authorList>
    </citation>
    <scope>NUCLEOTIDE SEQUENCE [LARGE SCALE GENOMIC DNA]</scope>
    <source>
        <strain evidence="21">P97</strain>
    </source>
</reference>
<evidence type="ECO:0000256" key="8">
    <source>
        <dbReference type="ARBA" id="ARBA00022777"/>
    </source>
</evidence>
<evidence type="ECO:0000256" key="11">
    <source>
        <dbReference type="ARBA" id="ARBA00023012"/>
    </source>
</evidence>
<dbReference type="CDD" id="cd00082">
    <property type="entry name" value="HisKA"/>
    <property type="match status" value="1"/>
</dbReference>
<dbReference type="InterPro" id="IPR036890">
    <property type="entry name" value="HATPase_C_sf"/>
</dbReference>
<name>A0A1L3I3C3_9RHOB</name>
<dbReference type="InterPro" id="IPR036097">
    <property type="entry name" value="HisK_dim/P_sf"/>
</dbReference>
<dbReference type="SUPFAM" id="SSF55785">
    <property type="entry name" value="PYP-like sensor domain (PAS domain)"/>
    <property type="match status" value="1"/>
</dbReference>
<evidence type="ECO:0000256" key="3">
    <source>
        <dbReference type="ARBA" id="ARBA00012438"/>
    </source>
</evidence>
<dbReference type="PANTHER" id="PTHR45339:SF1">
    <property type="entry name" value="HYBRID SIGNAL TRANSDUCTION HISTIDINE KINASE J"/>
    <property type="match status" value="1"/>
</dbReference>
<keyword evidence="6 15" id="KW-0812">Transmembrane</keyword>
<dbReference type="SMART" id="SM01079">
    <property type="entry name" value="CHASE"/>
    <property type="match status" value="1"/>
</dbReference>
<dbReference type="PROSITE" id="PS50110">
    <property type="entry name" value="RESPONSE_REGULATORY"/>
    <property type="match status" value="1"/>
</dbReference>
<dbReference type="Gene3D" id="3.30.565.10">
    <property type="entry name" value="Histidine kinase-like ATPase, C-terminal domain"/>
    <property type="match status" value="1"/>
</dbReference>
<evidence type="ECO:0000256" key="14">
    <source>
        <dbReference type="SAM" id="Coils"/>
    </source>
</evidence>
<dbReference type="InterPro" id="IPR001789">
    <property type="entry name" value="Sig_transdc_resp-reg_receiver"/>
</dbReference>
<dbReference type="PRINTS" id="PR00344">
    <property type="entry name" value="BCTRLSENSOR"/>
</dbReference>
<dbReference type="SMART" id="SM00388">
    <property type="entry name" value="HisKA"/>
    <property type="match status" value="1"/>
</dbReference>
<feature type="transmembrane region" description="Helical" evidence="15">
    <location>
        <begin position="270"/>
        <end position="291"/>
    </location>
</feature>
<evidence type="ECO:0000256" key="13">
    <source>
        <dbReference type="PROSITE-ProRule" id="PRU00169"/>
    </source>
</evidence>
<evidence type="ECO:0000256" key="12">
    <source>
        <dbReference type="ARBA" id="ARBA00023136"/>
    </source>
</evidence>
<dbReference type="PROSITE" id="PS50109">
    <property type="entry name" value="HIS_KIN"/>
    <property type="match status" value="1"/>
</dbReference>
<feature type="coiled-coil region" evidence="14">
    <location>
        <begin position="293"/>
        <end position="320"/>
    </location>
</feature>
<dbReference type="PANTHER" id="PTHR45339">
    <property type="entry name" value="HYBRID SIGNAL TRANSDUCTION HISTIDINE KINASE J"/>
    <property type="match status" value="1"/>
</dbReference>
<comment type="catalytic activity">
    <reaction evidence="1">
        <text>ATP + protein L-histidine = ADP + protein N-phospho-L-histidine.</text>
        <dbReference type="EC" id="2.7.13.3"/>
    </reaction>
</comment>
<evidence type="ECO:0000259" key="18">
    <source>
        <dbReference type="PROSITE" id="PS50113"/>
    </source>
</evidence>
<organism evidence="20 21">
    <name type="scientific">Phaeobacter porticola</name>
    <dbReference type="NCBI Taxonomy" id="1844006"/>
    <lineage>
        <taxon>Bacteria</taxon>
        <taxon>Pseudomonadati</taxon>
        <taxon>Pseudomonadota</taxon>
        <taxon>Alphaproteobacteria</taxon>
        <taxon>Rhodobacterales</taxon>
        <taxon>Roseobacteraceae</taxon>
        <taxon>Phaeobacter</taxon>
    </lineage>
</organism>
<keyword evidence="7" id="KW-0547">Nucleotide-binding</keyword>
<dbReference type="SMART" id="SM00448">
    <property type="entry name" value="REC"/>
    <property type="match status" value="1"/>
</dbReference>
<dbReference type="Proteomes" id="UP000183859">
    <property type="component" value="Chromosome"/>
</dbReference>
<dbReference type="FunFam" id="1.10.287.130:FF:000004">
    <property type="entry name" value="Ethylene receptor 1"/>
    <property type="match status" value="1"/>
</dbReference>
<evidence type="ECO:0000256" key="10">
    <source>
        <dbReference type="ARBA" id="ARBA00022989"/>
    </source>
</evidence>
<dbReference type="InterPro" id="IPR003661">
    <property type="entry name" value="HisK_dim/P_dom"/>
</dbReference>
<evidence type="ECO:0000256" key="5">
    <source>
        <dbReference type="ARBA" id="ARBA00022679"/>
    </source>
</evidence>
<dbReference type="InterPro" id="IPR006189">
    <property type="entry name" value="CHASE_dom"/>
</dbReference>
<keyword evidence="8" id="KW-0418">Kinase</keyword>
<evidence type="ECO:0000256" key="6">
    <source>
        <dbReference type="ARBA" id="ARBA00022692"/>
    </source>
</evidence>
<dbReference type="KEGG" id="php:PhaeoP97_01176"/>
<dbReference type="RefSeq" id="WP_072504273.1">
    <property type="nucleotide sequence ID" value="NZ_CP016364.1"/>
</dbReference>
<dbReference type="SMART" id="SM00387">
    <property type="entry name" value="HATPase_c"/>
    <property type="match status" value="1"/>
</dbReference>
<feature type="coiled-coil region" evidence="14">
    <location>
        <begin position="431"/>
        <end position="458"/>
    </location>
</feature>
<dbReference type="OrthoDB" id="9801651at2"/>
<feature type="domain" description="PAC" evidence="18">
    <location>
        <begin position="385"/>
        <end position="436"/>
    </location>
</feature>
<keyword evidence="21" id="KW-1185">Reference proteome</keyword>